<evidence type="ECO:0000256" key="2">
    <source>
        <dbReference type="RuleBase" id="RU363015"/>
    </source>
</evidence>
<sequence>MSELVRAAEALSKIGPAASVFGSARLPPDSPYCALAQELGDRLARAGLAVIAGGGPGIMQAANRGAYEAGGTSVGLNIRLPAEQSNNPFQSIDLQFEYFYSRKATFFMHSMAYISLPGGFGTLDELFEALTLIQTGKIPRGPVILMGRSFWAGLIDWIEREVLSLDMVTPGHMKLFQVEDDPQAVVDLVLAYEYAHLSEANRPSSLPR</sequence>
<dbReference type="InterPro" id="IPR005269">
    <property type="entry name" value="LOG"/>
</dbReference>
<name>A0ABY4AMX2_9BURK</name>
<keyword evidence="2" id="KW-0203">Cytokinin biosynthesis</keyword>
<dbReference type="Proteomes" id="UP000831607">
    <property type="component" value="Chromosome"/>
</dbReference>
<dbReference type="NCBIfam" id="TIGR00730">
    <property type="entry name" value="Rossman fold protein, TIGR00730 family"/>
    <property type="match status" value="1"/>
</dbReference>
<accession>A0ABY4AMX2</accession>
<proteinExistence type="inferred from homology"/>
<organism evidence="3 4">
    <name type="scientific">Orrella daihaiensis</name>
    <dbReference type="NCBI Taxonomy" id="2782176"/>
    <lineage>
        <taxon>Bacteria</taxon>
        <taxon>Pseudomonadati</taxon>
        <taxon>Pseudomonadota</taxon>
        <taxon>Betaproteobacteria</taxon>
        <taxon>Burkholderiales</taxon>
        <taxon>Alcaligenaceae</taxon>
        <taxon>Orrella</taxon>
    </lineage>
</organism>
<evidence type="ECO:0000256" key="1">
    <source>
        <dbReference type="ARBA" id="ARBA00000274"/>
    </source>
</evidence>
<comment type="similarity">
    <text evidence="2">Belongs to the LOG family.</text>
</comment>
<dbReference type="SUPFAM" id="SSF102405">
    <property type="entry name" value="MCP/YpsA-like"/>
    <property type="match status" value="1"/>
</dbReference>
<dbReference type="Gene3D" id="3.40.50.450">
    <property type="match status" value="1"/>
</dbReference>
<dbReference type="RefSeq" id="WP_243480060.1">
    <property type="nucleotide sequence ID" value="NZ_CP063982.1"/>
</dbReference>
<comment type="catalytic activity">
    <reaction evidence="1">
        <text>AMP + H2O = D-ribose 5-phosphate + adenine</text>
        <dbReference type="Rhea" id="RHEA:20129"/>
        <dbReference type="ChEBI" id="CHEBI:15377"/>
        <dbReference type="ChEBI" id="CHEBI:16708"/>
        <dbReference type="ChEBI" id="CHEBI:78346"/>
        <dbReference type="ChEBI" id="CHEBI:456215"/>
        <dbReference type="EC" id="3.2.2.4"/>
    </reaction>
</comment>
<reference evidence="3 4" key="1">
    <citation type="submission" date="2020-11" db="EMBL/GenBank/DDBJ databases">
        <title>Algicoccus daihaiensis sp.nov., isolated from Daihai Lake in Inner Mongolia.</title>
        <authorList>
            <person name="Kai J."/>
        </authorList>
    </citation>
    <scope>NUCLEOTIDE SEQUENCE [LARGE SCALE GENOMIC DNA]</scope>
    <source>
        <strain evidence="4">f23</strain>
    </source>
</reference>
<dbReference type="EMBL" id="CP063982">
    <property type="protein sequence ID" value="UOD51627.1"/>
    <property type="molecule type" value="Genomic_DNA"/>
</dbReference>
<evidence type="ECO:0000313" key="3">
    <source>
        <dbReference type="EMBL" id="UOD51627.1"/>
    </source>
</evidence>
<keyword evidence="4" id="KW-1185">Reference proteome</keyword>
<protein>
    <recommendedName>
        <fullName evidence="2">Cytokinin riboside 5'-monophosphate phosphoribohydrolase</fullName>
        <ecNumber evidence="2">3.2.2.n1</ecNumber>
    </recommendedName>
</protein>
<dbReference type="PANTHER" id="PTHR43393:SF3">
    <property type="entry name" value="LYSINE DECARBOXYLASE-LIKE PROTEIN"/>
    <property type="match status" value="1"/>
</dbReference>
<dbReference type="InterPro" id="IPR052341">
    <property type="entry name" value="LOG_family_nucleotidases"/>
</dbReference>
<dbReference type="InterPro" id="IPR031100">
    <property type="entry name" value="LOG_fam"/>
</dbReference>
<evidence type="ECO:0000313" key="4">
    <source>
        <dbReference type="Proteomes" id="UP000831607"/>
    </source>
</evidence>
<dbReference type="EC" id="3.2.2.n1" evidence="2"/>
<dbReference type="Pfam" id="PF03641">
    <property type="entry name" value="Lysine_decarbox"/>
    <property type="match status" value="1"/>
</dbReference>
<keyword evidence="2" id="KW-0378">Hydrolase</keyword>
<dbReference type="PANTHER" id="PTHR43393">
    <property type="entry name" value="CYTOKININ RIBOSIDE 5'-MONOPHOSPHATE PHOSPHORIBOHYDROLASE"/>
    <property type="match status" value="1"/>
</dbReference>
<gene>
    <name evidence="3" type="ORF">DHf2319_08180</name>
</gene>